<name>A0AA88AUP4_FICCA</name>
<gene>
    <name evidence="2" type="ORF">TIFTF001_017677</name>
</gene>
<feature type="compositionally biased region" description="Basic and acidic residues" evidence="1">
    <location>
        <begin position="38"/>
        <end position="50"/>
    </location>
</feature>
<evidence type="ECO:0000313" key="3">
    <source>
        <dbReference type="Proteomes" id="UP001187192"/>
    </source>
</evidence>
<feature type="compositionally biased region" description="Basic and acidic residues" evidence="1">
    <location>
        <begin position="79"/>
        <end position="88"/>
    </location>
</feature>
<evidence type="ECO:0000313" key="2">
    <source>
        <dbReference type="EMBL" id="GMN48501.1"/>
    </source>
</evidence>
<dbReference type="AlphaFoldDB" id="A0AA88AUP4"/>
<dbReference type="EMBL" id="BTGU01000028">
    <property type="protein sequence ID" value="GMN48501.1"/>
    <property type="molecule type" value="Genomic_DNA"/>
</dbReference>
<reference evidence="2" key="1">
    <citation type="submission" date="2023-07" db="EMBL/GenBank/DDBJ databases">
        <title>draft genome sequence of fig (Ficus carica).</title>
        <authorList>
            <person name="Takahashi T."/>
            <person name="Nishimura K."/>
        </authorList>
    </citation>
    <scope>NUCLEOTIDE SEQUENCE</scope>
</reference>
<dbReference type="Proteomes" id="UP001187192">
    <property type="component" value="Unassembled WGS sequence"/>
</dbReference>
<accession>A0AA88AUP4</accession>
<organism evidence="2 3">
    <name type="scientific">Ficus carica</name>
    <name type="common">Common fig</name>
    <dbReference type="NCBI Taxonomy" id="3494"/>
    <lineage>
        <taxon>Eukaryota</taxon>
        <taxon>Viridiplantae</taxon>
        <taxon>Streptophyta</taxon>
        <taxon>Embryophyta</taxon>
        <taxon>Tracheophyta</taxon>
        <taxon>Spermatophyta</taxon>
        <taxon>Magnoliopsida</taxon>
        <taxon>eudicotyledons</taxon>
        <taxon>Gunneridae</taxon>
        <taxon>Pentapetalae</taxon>
        <taxon>rosids</taxon>
        <taxon>fabids</taxon>
        <taxon>Rosales</taxon>
        <taxon>Moraceae</taxon>
        <taxon>Ficeae</taxon>
        <taxon>Ficus</taxon>
    </lineage>
</organism>
<keyword evidence="3" id="KW-1185">Reference proteome</keyword>
<comment type="caution">
    <text evidence="2">The sequence shown here is derived from an EMBL/GenBank/DDBJ whole genome shotgun (WGS) entry which is preliminary data.</text>
</comment>
<proteinExistence type="predicted"/>
<protein>
    <submittedName>
        <fullName evidence="2">Uncharacterized protein</fullName>
    </submittedName>
</protein>
<feature type="region of interest" description="Disordered" evidence="1">
    <location>
        <begin position="16"/>
        <end position="88"/>
    </location>
</feature>
<sequence length="88" mass="9630">MADTCVQLTEISWSSSLSARSHDGRILRTGEGQPNLEPRLRQRGPSEKSQRRATFPVTCNPDHGKGGVGKSRLKSVGKATEKSPENRN</sequence>
<evidence type="ECO:0000256" key="1">
    <source>
        <dbReference type="SAM" id="MobiDB-lite"/>
    </source>
</evidence>